<reference evidence="2 3" key="1">
    <citation type="journal article" date="2018" name="Evol. Lett.">
        <title>Horizontal gene cluster transfer increased hallucinogenic mushroom diversity.</title>
        <authorList>
            <person name="Reynolds H.T."/>
            <person name="Vijayakumar V."/>
            <person name="Gluck-Thaler E."/>
            <person name="Korotkin H.B."/>
            <person name="Matheny P.B."/>
            <person name="Slot J.C."/>
        </authorList>
    </citation>
    <scope>NUCLEOTIDE SEQUENCE [LARGE SCALE GENOMIC DNA]</scope>
    <source>
        <strain evidence="2 3">2629</strain>
    </source>
</reference>
<evidence type="ECO:0000313" key="2">
    <source>
        <dbReference type="EMBL" id="PPQ99226.1"/>
    </source>
</evidence>
<dbReference type="EMBL" id="NHTK01001366">
    <property type="protein sequence ID" value="PPQ99226.1"/>
    <property type="molecule type" value="Genomic_DNA"/>
</dbReference>
<dbReference type="OrthoDB" id="74764at2759"/>
<gene>
    <name evidence="2" type="ORF">CVT24_009245</name>
</gene>
<dbReference type="STRING" id="181874.A0A409Y835"/>
<sequence length="443" mass="48156">MPKFMPSKGPGTKSLRNLMLGFDTSNNLRFIHLPPYRVDPIMSPGSSPANHVHTVHGASKFSAGSTYDTLRTSSCTSCLISQDLSTYCKHHPRMAKLTFIVTLLCREDFPKLYFRDPQTLKYEAVPNGNLLVYYLNRGSADVANGGSGLKAFPPGLVMMSGNPNRRTKKYPYVSGVGFAGTQEELKERAIEWTCLRYINSTASGYDSTTSIGAKGFPSTNCEVGVNLRIHMPACWDGVNLDSPDHMSHVAYLSQLDNGDCPSTHPVTFMKMSYEITWDIQKLENRWDYTKDEWPFVFSNGDPTGYSSHAFFQNGWDAQVLQNAIDRCNNPDDDTGHGDPKACQFFTVKSPDDAMACKIEPSVKDSFEGVLDKLPGCNPLQVGPDDATVYSDSSCPAFSANGSVAPNTPPGGGGTGSAGISAPSVNVAFFMASLLMACSALLSF</sequence>
<keyword evidence="3" id="KW-1185">Reference proteome</keyword>
<evidence type="ECO:0000313" key="3">
    <source>
        <dbReference type="Proteomes" id="UP000284842"/>
    </source>
</evidence>
<dbReference type="AlphaFoldDB" id="A0A409Y835"/>
<dbReference type="InParanoid" id="A0A409Y835"/>
<dbReference type="PANTHER" id="PTHR43662">
    <property type="match status" value="1"/>
</dbReference>
<evidence type="ECO:0000259" key="1">
    <source>
        <dbReference type="Pfam" id="PF09362"/>
    </source>
</evidence>
<proteinExistence type="predicted"/>
<comment type="caution">
    <text evidence="2">The sequence shown here is derived from an EMBL/GenBank/DDBJ whole genome shotgun (WGS) entry which is preliminary data.</text>
</comment>
<name>A0A409Y835_9AGAR</name>
<dbReference type="Pfam" id="PF09362">
    <property type="entry name" value="DUF1996"/>
    <property type="match status" value="2"/>
</dbReference>
<feature type="domain" description="DUF1996" evidence="1">
    <location>
        <begin position="109"/>
        <end position="315"/>
    </location>
</feature>
<dbReference type="Proteomes" id="UP000284842">
    <property type="component" value="Unassembled WGS sequence"/>
</dbReference>
<organism evidence="2 3">
    <name type="scientific">Panaeolus cyanescens</name>
    <dbReference type="NCBI Taxonomy" id="181874"/>
    <lineage>
        <taxon>Eukaryota</taxon>
        <taxon>Fungi</taxon>
        <taxon>Dikarya</taxon>
        <taxon>Basidiomycota</taxon>
        <taxon>Agaricomycotina</taxon>
        <taxon>Agaricomycetes</taxon>
        <taxon>Agaricomycetidae</taxon>
        <taxon>Agaricales</taxon>
        <taxon>Agaricineae</taxon>
        <taxon>Galeropsidaceae</taxon>
        <taxon>Panaeolus</taxon>
    </lineage>
</organism>
<dbReference type="InterPro" id="IPR018535">
    <property type="entry name" value="DUF1996"/>
</dbReference>
<accession>A0A409Y835</accession>
<dbReference type="PANTHER" id="PTHR43662:SF3">
    <property type="entry name" value="DOMAIN PROTEIN, PUTATIVE (AFU_ORTHOLOGUE AFUA_6G11970)-RELATED"/>
    <property type="match status" value="1"/>
</dbReference>
<feature type="domain" description="DUF1996" evidence="1">
    <location>
        <begin position="39"/>
        <end position="87"/>
    </location>
</feature>
<protein>
    <recommendedName>
        <fullName evidence="1">DUF1996 domain-containing protein</fullName>
    </recommendedName>
</protein>